<keyword evidence="1" id="KW-0472">Membrane</keyword>
<protein>
    <submittedName>
        <fullName evidence="2">Uncharacterized protein</fullName>
    </submittedName>
</protein>
<feature type="transmembrane region" description="Helical" evidence="1">
    <location>
        <begin position="16"/>
        <end position="36"/>
    </location>
</feature>
<evidence type="ECO:0000313" key="2">
    <source>
        <dbReference type="EMBL" id="KAB8223855.1"/>
    </source>
</evidence>
<keyword evidence="1" id="KW-1133">Transmembrane helix</keyword>
<evidence type="ECO:0000256" key="1">
    <source>
        <dbReference type="SAM" id="Phobius"/>
    </source>
</evidence>
<sequence>MKTFVETSQLCLMRPGLIHVHILFGDSLLLLVAYASQVFPKESRSKSVNCSLQV</sequence>
<dbReference type="Proteomes" id="UP000326799">
    <property type="component" value="Unassembled WGS sequence"/>
</dbReference>
<name>A0A5N6F3T7_9EURO</name>
<keyword evidence="1" id="KW-0812">Transmembrane</keyword>
<dbReference type="EMBL" id="ML733403">
    <property type="protein sequence ID" value="KAB8223855.1"/>
    <property type="molecule type" value="Genomic_DNA"/>
</dbReference>
<proteinExistence type="predicted"/>
<keyword evidence="3" id="KW-1185">Reference proteome</keyword>
<organism evidence="2 3">
    <name type="scientific">Aspergillus novoparasiticus</name>
    <dbReference type="NCBI Taxonomy" id="986946"/>
    <lineage>
        <taxon>Eukaryota</taxon>
        <taxon>Fungi</taxon>
        <taxon>Dikarya</taxon>
        <taxon>Ascomycota</taxon>
        <taxon>Pezizomycotina</taxon>
        <taxon>Eurotiomycetes</taxon>
        <taxon>Eurotiomycetidae</taxon>
        <taxon>Eurotiales</taxon>
        <taxon>Aspergillaceae</taxon>
        <taxon>Aspergillus</taxon>
        <taxon>Aspergillus subgen. Circumdati</taxon>
    </lineage>
</organism>
<gene>
    <name evidence="2" type="ORF">BDV33DRAFT_166599</name>
</gene>
<dbReference type="AlphaFoldDB" id="A0A5N6F3T7"/>
<accession>A0A5N6F3T7</accession>
<evidence type="ECO:0000313" key="3">
    <source>
        <dbReference type="Proteomes" id="UP000326799"/>
    </source>
</evidence>
<reference evidence="2 3" key="1">
    <citation type="submission" date="2019-04" db="EMBL/GenBank/DDBJ databases">
        <title>Fungal friends and foes A comparative genomics study of 23 Aspergillus species from section Flavi.</title>
        <authorList>
            <consortium name="DOE Joint Genome Institute"/>
            <person name="Kjaerbolling I."/>
            <person name="Vesth T.C."/>
            <person name="Frisvad J.C."/>
            <person name="Nybo J.L."/>
            <person name="Theobald S."/>
            <person name="Kildgaard S."/>
            <person name="Petersen T.I."/>
            <person name="Kuo A."/>
            <person name="Sato A."/>
            <person name="Lyhne E.K."/>
            <person name="Kogle M.E."/>
            <person name="Wiebenga A."/>
            <person name="Kun R.S."/>
            <person name="Lubbers R.J."/>
            <person name="Makela M.R."/>
            <person name="Barry K."/>
            <person name="Chovatia M."/>
            <person name="Clum A."/>
            <person name="Daum C."/>
            <person name="Haridas S."/>
            <person name="He G."/>
            <person name="LaButti K."/>
            <person name="Lipzen A."/>
            <person name="Mondo S."/>
            <person name="Pangilinan J."/>
            <person name="Riley R."/>
            <person name="Salamov A."/>
            <person name="Simmons B.A."/>
            <person name="Magnuson J.K."/>
            <person name="Henrissat B."/>
            <person name="Mortensen U.H."/>
            <person name="Larsen T.O."/>
            <person name="De vries R.P."/>
            <person name="Grigoriev I.V."/>
            <person name="Machida M."/>
            <person name="Baker S.E."/>
            <person name="Andersen M.R."/>
        </authorList>
    </citation>
    <scope>NUCLEOTIDE SEQUENCE [LARGE SCALE GENOMIC DNA]</scope>
    <source>
        <strain evidence="2 3">CBS 126849</strain>
    </source>
</reference>